<dbReference type="PROSITE" id="PS50297">
    <property type="entry name" value="ANK_REP_REGION"/>
    <property type="match status" value="2"/>
</dbReference>
<evidence type="ECO:0000313" key="5">
    <source>
        <dbReference type="Proteomes" id="UP000179467"/>
    </source>
</evidence>
<dbReference type="SMART" id="SM00248">
    <property type="entry name" value="ANK"/>
    <property type="match status" value="3"/>
</dbReference>
<dbReference type="Proteomes" id="UP000179467">
    <property type="component" value="Unassembled WGS sequence"/>
</dbReference>
<dbReference type="SUPFAM" id="SSF48403">
    <property type="entry name" value="Ankyrin repeat"/>
    <property type="match status" value="1"/>
</dbReference>
<keyword evidence="1" id="KW-0677">Repeat</keyword>
<dbReference type="PANTHER" id="PTHR24171:SF8">
    <property type="entry name" value="BRCA1-ASSOCIATED RING DOMAIN PROTEIN 1"/>
    <property type="match status" value="1"/>
</dbReference>
<reference evidence="4 5" key="1">
    <citation type="submission" date="2016-09" db="EMBL/GenBank/DDBJ databases">
        <title>Metabolic pathway, cell adaptation mechanisms and a novel monoxygenase revealed through proteogenomic-transcription analysis of a Sphingomonas haloaromaticamans strain degrading the fungicide ortho-phenylphenol.</title>
        <authorList>
            <person name="Perruchon C."/>
            <person name="Papadopoulou E.S."/>
            <person name="Rousidou C."/>
            <person name="Vasileiadis S."/>
            <person name="Tanou G."/>
            <person name="Amoutzias G."/>
            <person name="Molassiotis A."/>
            <person name="Karpouzas D.G."/>
        </authorList>
    </citation>
    <scope>NUCLEOTIDE SEQUENCE [LARGE SCALE GENOMIC DNA]</scope>
    <source>
        <strain evidence="4 5">P3</strain>
    </source>
</reference>
<dbReference type="GO" id="GO:0004842">
    <property type="term" value="F:ubiquitin-protein transferase activity"/>
    <property type="evidence" value="ECO:0007669"/>
    <property type="project" value="TreeGrafter"/>
</dbReference>
<accession>A0A1S1H9H3</accession>
<dbReference type="InterPro" id="IPR002110">
    <property type="entry name" value="Ankyrin_rpt"/>
</dbReference>
<evidence type="ECO:0000313" key="4">
    <source>
        <dbReference type="EMBL" id="OHT18091.1"/>
    </source>
</evidence>
<protein>
    <submittedName>
        <fullName evidence="4">Ankyrin repeats (3 copies)</fullName>
    </submittedName>
</protein>
<gene>
    <name evidence="4" type="ORF">BHE75_00060</name>
</gene>
<organism evidence="4 5">
    <name type="scientific">Edaphosphingomonas haloaromaticamans</name>
    <dbReference type="NCBI Taxonomy" id="653954"/>
    <lineage>
        <taxon>Bacteria</taxon>
        <taxon>Pseudomonadati</taxon>
        <taxon>Pseudomonadota</taxon>
        <taxon>Alphaproteobacteria</taxon>
        <taxon>Sphingomonadales</taxon>
        <taxon>Rhizorhabdaceae</taxon>
        <taxon>Edaphosphingomonas</taxon>
    </lineage>
</organism>
<dbReference type="GO" id="GO:0085020">
    <property type="term" value="P:protein K6-linked ubiquitination"/>
    <property type="evidence" value="ECO:0007669"/>
    <property type="project" value="TreeGrafter"/>
</dbReference>
<dbReference type="PROSITE" id="PS50088">
    <property type="entry name" value="ANK_REPEAT"/>
    <property type="match status" value="2"/>
</dbReference>
<dbReference type="Pfam" id="PF12796">
    <property type="entry name" value="Ank_2"/>
    <property type="match status" value="1"/>
</dbReference>
<name>A0A1S1H9H3_9SPHN</name>
<feature type="repeat" description="ANK" evidence="3">
    <location>
        <begin position="49"/>
        <end position="81"/>
    </location>
</feature>
<dbReference type="Pfam" id="PF00023">
    <property type="entry name" value="Ank"/>
    <property type="match status" value="1"/>
</dbReference>
<keyword evidence="2 3" id="KW-0040">ANK repeat</keyword>
<dbReference type="PANTHER" id="PTHR24171">
    <property type="entry name" value="ANKYRIN REPEAT DOMAIN-CONTAINING PROTEIN 39-RELATED"/>
    <property type="match status" value="1"/>
</dbReference>
<sequence length="187" mass="19837">MMIAATPAAAQFSDSYKFLKAVRDRDGNVVTEMVEKPGSTIINTKETTSGDTALHIVVKRRDATWLNFLLSKGANPNIRDGEGNTPMIAAAQLRFADGIQTLIAGKGDVNATNSRGESPLIIAVQNRDVASVRLLLAAGADASMPDRIAGMSARDYARQDGRSDIILKMIEDAKGTKPKGPVAGPTL</sequence>
<feature type="repeat" description="ANK" evidence="3">
    <location>
        <begin position="115"/>
        <end position="147"/>
    </location>
</feature>
<dbReference type="EMBL" id="MIPT01000001">
    <property type="protein sequence ID" value="OHT18091.1"/>
    <property type="molecule type" value="Genomic_DNA"/>
</dbReference>
<evidence type="ECO:0000256" key="3">
    <source>
        <dbReference type="PROSITE-ProRule" id="PRU00023"/>
    </source>
</evidence>
<dbReference type="InterPro" id="IPR036770">
    <property type="entry name" value="Ankyrin_rpt-contain_sf"/>
</dbReference>
<proteinExistence type="predicted"/>
<evidence type="ECO:0000256" key="2">
    <source>
        <dbReference type="ARBA" id="ARBA00023043"/>
    </source>
</evidence>
<evidence type="ECO:0000256" key="1">
    <source>
        <dbReference type="ARBA" id="ARBA00022737"/>
    </source>
</evidence>
<dbReference type="AlphaFoldDB" id="A0A1S1H9H3"/>
<keyword evidence="5" id="KW-1185">Reference proteome</keyword>
<dbReference type="Gene3D" id="1.25.40.20">
    <property type="entry name" value="Ankyrin repeat-containing domain"/>
    <property type="match status" value="1"/>
</dbReference>
<comment type="caution">
    <text evidence="4">The sequence shown here is derived from an EMBL/GenBank/DDBJ whole genome shotgun (WGS) entry which is preliminary data.</text>
</comment>